<evidence type="ECO:0000256" key="9">
    <source>
        <dbReference type="ARBA" id="ARBA00022729"/>
    </source>
</evidence>
<feature type="binding site" evidence="18">
    <location>
        <position position="420"/>
    </location>
    <ligand>
        <name>ATP</name>
        <dbReference type="ChEBI" id="CHEBI:30616"/>
    </ligand>
</feature>
<dbReference type="PROSITE" id="PS00307">
    <property type="entry name" value="LECTIN_LEGUME_BETA"/>
    <property type="match status" value="1"/>
</dbReference>
<evidence type="ECO:0000256" key="14">
    <source>
        <dbReference type="ARBA" id="ARBA00022989"/>
    </source>
</evidence>
<evidence type="ECO:0000256" key="6">
    <source>
        <dbReference type="ARBA" id="ARBA00022527"/>
    </source>
</evidence>
<dbReference type="Gene3D" id="2.60.120.200">
    <property type="match status" value="1"/>
</dbReference>
<keyword evidence="22" id="KW-1185">Reference proteome</keyword>
<evidence type="ECO:0000256" key="17">
    <source>
        <dbReference type="ARBA" id="ARBA00023180"/>
    </source>
</evidence>
<dbReference type="Proteomes" id="UP000822688">
    <property type="component" value="Chromosome 11"/>
</dbReference>
<feature type="domain" description="Protein kinase" evidence="20">
    <location>
        <begin position="392"/>
        <end position="661"/>
    </location>
</feature>
<dbReference type="GO" id="GO:0002229">
    <property type="term" value="P:defense response to oomycetes"/>
    <property type="evidence" value="ECO:0007669"/>
    <property type="project" value="UniProtKB-ARBA"/>
</dbReference>
<dbReference type="GO" id="GO:0004674">
    <property type="term" value="F:protein serine/threonine kinase activity"/>
    <property type="evidence" value="ECO:0007669"/>
    <property type="project" value="UniProtKB-KW"/>
</dbReference>
<evidence type="ECO:0000256" key="3">
    <source>
        <dbReference type="ARBA" id="ARBA00010217"/>
    </source>
</evidence>
<keyword evidence="13 18" id="KW-0067">ATP-binding</keyword>
<comment type="subcellular location">
    <subcellularLocation>
        <location evidence="1">Cell membrane</location>
        <topology evidence="1">Single-pass type I membrane protein</topology>
    </subcellularLocation>
</comment>
<dbReference type="SMART" id="SM00220">
    <property type="entry name" value="S_TKc"/>
    <property type="match status" value="1"/>
</dbReference>
<name>A0A8T0GHG1_CERPU</name>
<evidence type="ECO:0000256" key="10">
    <source>
        <dbReference type="ARBA" id="ARBA00022734"/>
    </source>
</evidence>
<dbReference type="InterPro" id="IPR017441">
    <property type="entry name" value="Protein_kinase_ATP_BS"/>
</dbReference>
<dbReference type="InterPro" id="IPR000719">
    <property type="entry name" value="Prot_kinase_dom"/>
</dbReference>
<keyword evidence="7" id="KW-0808">Transferase</keyword>
<keyword evidence="11 18" id="KW-0547">Nucleotide-binding</keyword>
<keyword evidence="9" id="KW-0732">Signal</keyword>
<comment type="similarity">
    <text evidence="2">In the N-terminal section; belongs to the leguminous lectin family.</text>
</comment>
<evidence type="ECO:0000256" key="11">
    <source>
        <dbReference type="ARBA" id="ARBA00022741"/>
    </source>
</evidence>
<organism evidence="21 22">
    <name type="scientific">Ceratodon purpureus</name>
    <name type="common">Fire moss</name>
    <name type="synonym">Dicranum purpureum</name>
    <dbReference type="NCBI Taxonomy" id="3225"/>
    <lineage>
        <taxon>Eukaryota</taxon>
        <taxon>Viridiplantae</taxon>
        <taxon>Streptophyta</taxon>
        <taxon>Embryophyta</taxon>
        <taxon>Bryophyta</taxon>
        <taxon>Bryophytina</taxon>
        <taxon>Bryopsida</taxon>
        <taxon>Dicranidae</taxon>
        <taxon>Pseudoditrichales</taxon>
        <taxon>Ditrichaceae</taxon>
        <taxon>Ceratodon</taxon>
    </lineage>
</organism>
<dbReference type="Gene3D" id="3.30.200.20">
    <property type="entry name" value="Phosphorylase Kinase, domain 1"/>
    <property type="match status" value="1"/>
</dbReference>
<dbReference type="SUPFAM" id="SSF49899">
    <property type="entry name" value="Concanavalin A-like lectins/glucanases"/>
    <property type="match status" value="1"/>
</dbReference>
<evidence type="ECO:0000256" key="13">
    <source>
        <dbReference type="ARBA" id="ARBA00022840"/>
    </source>
</evidence>
<gene>
    <name evidence="21" type="ORF">KC19_11G174500</name>
</gene>
<protein>
    <recommendedName>
        <fullName evidence="4">non-specific serine/threonine protein kinase</fullName>
        <ecNumber evidence="4">2.7.11.1</ecNumber>
    </recommendedName>
</protein>
<dbReference type="EC" id="2.7.11.1" evidence="4"/>
<keyword evidence="16" id="KW-0675">Receptor</keyword>
<accession>A0A8T0GHG1</accession>
<keyword evidence="5" id="KW-1003">Cell membrane</keyword>
<dbReference type="EMBL" id="CM026432">
    <property type="protein sequence ID" value="KAG0558035.1"/>
    <property type="molecule type" value="Genomic_DNA"/>
</dbReference>
<dbReference type="InterPro" id="IPR019825">
    <property type="entry name" value="Lectin_legB_Mn/Ca_BS"/>
</dbReference>
<dbReference type="InterPro" id="IPR013320">
    <property type="entry name" value="ConA-like_dom_sf"/>
</dbReference>
<dbReference type="GO" id="GO:0030246">
    <property type="term" value="F:carbohydrate binding"/>
    <property type="evidence" value="ECO:0007669"/>
    <property type="project" value="UniProtKB-KW"/>
</dbReference>
<proteinExistence type="inferred from homology"/>
<dbReference type="PANTHER" id="PTHR27007">
    <property type="match status" value="1"/>
</dbReference>
<dbReference type="AlphaFoldDB" id="A0A8T0GHG1"/>
<keyword evidence="6" id="KW-0723">Serine/threonine-protein kinase</keyword>
<sequence>MHVNAKMVLMVRSSTAKLKRRLCNWLAIWFLQFAFVVCQNINFTFPDFENSDNLTLLGDAVPYYSVMSLNLAGSASSASQSPTCGKMMFEDKVRVLHADPSNATTVASFSTAFTFSIAVTTVYGSSTLANNAKCGGGGDGLVFVFSADNITLGDPGGCMCTIQNSQDGLTSNHMLAVEFDTFKNDYAPFFDPSNNHVGVNVNSMNSTQLYNLCSNSSSNCTYLVTDKDFSAWIDFYGDNRTLEVRFAHGSITEGAAKPPNPIISTALTRIDEVFLEYMYVGLSASGYTCRTVTQVKSWTFATSGMPELPLEPAAFSVPGNCSDSGKAQVVIIVISVVYAAASAVFVIVIVLLIWRLLYEKARRGQGYDLYEENLILPREFSYKELDIATDGFNDNRLLGSGGFGKVYKGTLKDSHEIAVKRMNQNSVRGASEFVAEISTISQIRHRNLVLIMGWCRQDDQLMIVYEYMPNGDLHKWLFSEKATKLTWDMRYNILRGLAAALAYLHEEWAQCIVHRDIKASNVLLDGVFNARLADFGLARLIDHDTIPKTTALAGTLGYLAPELPRTLKVTKKSDVYSFGVLALEVACGRPVYDARRASEESFIQDFVWDAHERGDLVSVADQKLMKDFNASEMKLVLALGLLCCHHEPDGRPSMRLVHQCIIGEALPPPLPPARPQDTLNELGSCHLVSEEILPISPSYQG</sequence>
<comment type="caution">
    <text evidence="21">The sequence shown here is derived from an EMBL/GenBank/DDBJ whole genome shotgun (WGS) entry which is preliminary data.</text>
</comment>
<comment type="similarity">
    <text evidence="3">In the C-terminal section; belongs to the protein kinase superfamily. Ser/Thr protein kinase family.</text>
</comment>
<evidence type="ECO:0000256" key="19">
    <source>
        <dbReference type="SAM" id="Phobius"/>
    </source>
</evidence>
<keyword evidence="8 19" id="KW-0812">Transmembrane</keyword>
<evidence type="ECO:0000256" key="5">
    <source>
        <dbReference type="ARBA" id="ARBA00022475"/>
    </source>
</evidence>
<dbReference type="FunFam" id="3.30.200.20:FF:000178">
    <property type="entry name" value="serine/threonine-protein kinase PBS1-like"/>
    <property type="match status" value="1"/>
</dbReference>
<dbReference type="CDD" id="cd06899">
    <property type="entry name" value="lectin_legume_LecRK_Arcelin_ConA"/>
    <property type="match status" value="1"/>
</dbReference>
<dbReference type="GO" id="GO:0005524">
    <property type="term" value="F:ATP binding"/>
    <property type="evidence" value="ECO:0007669"/>
    <property type="project" value="UniProtKB-UniRule"/>
</dbReference>
<evidence type="ECO:0000313" key="22">
    <source>
        <dbReference type="Proteomes" id="UP000822688"/>
    </source>
</evidence>
<dbReference type="SUPFAM" id="SSF56112">
    <property type="entry name" value="Protein kinase-like (PK-like)"/>
    <property type="match status" value="1"/>
</dbReference>
<evidence type="ECO:0000256" key="1">
    <source>
        <dbReference type="ARBA" id="ARBA00004251"/>
    </source>
</evidence>
<evidence type="ECO:0000259" key="20">
    <source>
        <dbReference type="PROSITE" id="PS50011"/>
    </source>
</evidence>
<dbReference type="GO" id="GO:0005886">
    <property type="term" value="C:plasma membrane"/>
    <property type="evidence" value="ECO:0007669"/>
    <property type="project" value="UniProtKB-SubCell"/>
</dbReference>
<dbReference type="Gene3D" id="1.10.510.10">
    <property type="entry name" value="Transferase(Phosphotransferase) domain 1"/>
    <property type="match status" value="1"/>
</dbReference>
<evidence type="ECO:0000256" key="18">
    <source>
        <dbReference type="PROSITE-ProRule" id="PRU10141"/>
    </source>
</evidence>
<dbReference type="FunFam" id="1.10.510.10:FF:000240">
    <property type="entry name" value="Lectin-domain containing receptor kinase A4.3"/>
    <property type="match status" value="1"/>
</dbReference>
<evidence type="ECO:0000256" key="4">
    <source>
        <dbReference type="ARBA" id="ARBA00012513"/>
    </source>
</evidence>
<dbReference type="InterPro" id="IPR050528">
    <property type="entry name" value="L-type_Lectin-RKs"/>
</dbReference>
<dbReference type="InterPro" id="IPR001245">
    <property type="entry name" value="Ser-Thr/Tyr_kinase_cat_dom"/>
</dbReference>
<evidence type="ECO:0000256" key="16">
    <source>
        <dbReference type="ARBA" id="ARBA00023170"/>
    </source>
</evidence>
<evidence type="ECO:0000256" key="7">
    <source>
        <dbReference type="ARBA" id="ARBA00022679"/>
    </source>
</evidence>
<reference evidence="21 22" key="1">
    <citation type="submission" date="2020-06" db="EMBL/GenBank/DDBJ databases">
        <title>WGS assembly of Ceratodon purpureus strain R40.</title>
        <authorList>
            <person name="Carey S.B."/>
            <person name="Jenkins J."/>
            <person name="Shu S."/>
            <person name="Lovell J.T."/>
            <person name="Sreedasyam A."/>
            <person name="Maumus F."/>
            <person name="Tiley G.P."/>
            <person name="Fernandez-Pozo N."/>
            <person name="Barry K."/>
            <person name="Chen C."/>
            <person name="Wang M."/>
            <person name="Lipzen A."/>
            <person name="Daum C."/>
            <person name="Saski C.A."/>
            <person name="Payton A.C."/>
            <person name="Mcbreen J.C."/>
            <person name="Conrad R.E."/>
            <person name="Kollar L.M."/>
            <person name="Olsson S."/>
            <person name="Huttunen S."/>
            <person name="Landis J.B."/>
            <person name="Wickett N.J."/>
            <person name="Johnson M.G."/>
            <person name="Rensing S.A."/>
            <person name="Grimwood J."/>
            <person name="Schmutz J."/>
            <person name="Mcdaniel S.F."/>
        </authorList>
    </citation>
    <scope>NUCLEOTIDE SEQUENCE [LARGE SCALE GENOMIC DNA]</scope>
    <source>
        <strain evidence="21 22">R40</strain>
    </source>
</reference>
<feature type="transmembrane region" description="Helical" evidence="19">
    <location>
        <begin position="329"/>
        <end position="354"/>
    </location>
</feature>
<keyword evidence="15 19" id="KW-0472">Membrane</keyword>
<dbReference type="PROSITE" id="PS00108">
    <property type="entry name" value="PROTEIN_KINASE_ST"/>
    <property type="match status" value="1"/>
</dbReference>
<dbReference type="Pfam" id="PF00139">
    <property type="entry name" value="Lectin_legB"/>
    <property type="match status" value="1"/>
</dbReference>
<keyword evidence="10" id="KW-0430">Lectin</keyword>
<evidence type="ECO:0000256" key="12">
    <source>
        <dbReference type="ARBA" id="ARBA00022777"/>
    </source>
</evidence>
<keyword evidence="12" id="KW-0418">Kinase</keyword>
<evidence type="ECO:0000256" key="15">
    <source>
        <dbReference type="ARBA" id="ARBA00023136"/>
    </source>
</evidence>
<evidence type="ECO:0000256" key="2">
    <source>
        <dbReference type="ARBA" id="ARBA00008536"/>
    </source>
</evidence>
<keyword evidence="17" id="KW-0325">Glycoprotein</keyword>
<dbReference type="InterPro" id="IPR001220">
    <property type="entry name" value="Legume_lectin_dom"/>
</dbReference>
<dbReference type="PROSITE" id="PS00107">
    <property type="entry name" value="PROTEIN_KINASE_ATP"/>
    <property type="match status" value="1"/>
</dbReference>
<dbReference type="InterPro" id="IPR011009">
    <property type="entry name" value="Kinase-like_dom_sf"/>
</dbReference>
<keyword evidence="14 19" id="KW-1133">Transmembrane helix</keyword>
<evidence type="ECO:0000313" key="21">
    <source>
        <dbReference type="EMBL" id="KAG0558035.1"/>
    </source>
</evidence>
<dbReference type="PROSITE" id="PS50011">
    <property type="entry name" value="PROTEIN_KINASE_DOM"/>
    <property type="match status" value="1"/>
</dbReference>
<evidence type="ECO:0000256" key="8">
    <source>
        <dbReference type="ARBA" id="ARBA00022692"/>
    </source>
</evidence>
<dbReference type="InterPro" id="IPR008271">
    <property type="entry name" value="Ser/Thr_kinase_AS"/>
</dbReference>
<dbReference type="Pfam" id="PF07714">
    <property type="entry name" value="PK_Tyr_Ser-Thr"/>
    <property type="match status" value="1"/>
</dbReference>